<feature type="domain" description="Acyl-CoA dehydrogenase/oxidase N-terminal" evidence="11">
    <location>
        <begin position="6"/>
        <end position="120"/>
    </location>
</feature>
<dbReference type="InterPro" id="IPR036250">
    <property type="entry name" value="AcylCo_DH-like_C"/>
</dbReference>
<evidence type="ECO:0000259" key="10">
    <source>
        <dbReference type="Pfam" id="PF02770"/>
    </source>
</evidence>
<dbReference type="SUPFAM" id="SSF56645">
    <property type="entry name" value="Acyl-CoA dehydrogenase NM domain-like"/>
    <property type="match status" value="1"/>
</dbReference>
<keyword evidence="13" id="KW-1185">Reference proteome</keyword>
<dbReference type="InterPro" id="IPR050741">
    <property type="entry name" value="Acyl-CoA_dehydrogenase"/>
</dbReference>
<dbReference type="InterPro" id="IPR009075">
    <property type="entry name" value="AcylCo_DH/oxidase_C"/>
</dbReference>
<dbReference type="Gene3D" id="1.10.540.10">
    <property type="entry name" value="Acyl-CoA dehydrogenase/oxidase, N-terminal domain"/>
    <property type="match status" value="1"/>
</dbReference>
<evidence type="ECO:0000313" key="12">
    <source>
        <dbReference type="EMBL" id="MBR7742478.1"/>
    </source>
</evidence>
<dbReference type="PANTHER" id="PTHR48083">
    <property type="entry name" value="MEDIUM-CHAIN SPECIFIC ACYL-COA DEHYDROGENASE, MITOCHONDRIAL-RELATED"/>
    <property type="match status" value="1"/>
</dbReference>
<comment type="cofactor">
    <cofactor evidence="1 7">
        <name>FAD</name>
        <dbReference type="ChEBI" id="CHEBI:57692"/>
    </cofactor>
</comment>
<dbReference type="FunFam" id="2.40.110.10:FF:000002">
    <property type="entry name" value="Acyl-CoA dehydrogenase fadE12"/>
    <property type="match status" value="1"/>
</dbReference>
<evidence type="ECO:0000256" key="7">
    <source>
        <dbReference type="RuleBase" id="RU362125"/>
    </source>
</evidence>
<evidence type="ECO:0000256" key="8">
    <source>
        <dbReference type="SAM" id="MobiDB-lite"/>
    </source>
</evidence>
<dbReference type="RefSeq" id="WP_211601650.1">
    <property type="nucleotide sequence ID" value="NZ_JAGSNF010000004.1"/>
</dbReference>
<feature type="region of interest" description="Disordered" evidence="8">
    <location>
        <begin position="412"/>
        <end position="432"/>
    </location>
</feature>
<sequence length="432" mass="48303">MDLDLTEDEKDIRQWVRTFVEKEILPLEQDVLARERRGERGLPPEELKRLQDLARESGFFGVQTPEEYGGMGLSAVMAALVEVELGRSFVPFRFGGYADNILFHANDAQKEEYLVPTIEGTKKSCFAITEPGAGSDARAIRTSAKQDGDDWVITGEKTFITGGTEADFVMVFAVTDAEKHKEGRTGESVTCFIVDRDQGWTSDQIDTMGEWGPAALTFDGVRVPSSAILGEEGKGFALAMQWIGRGRYLLPARALGGCERMVEMGMEWARNRETFGKPIAERQAIQWMVADSAVDIEALRWLVLAAAWQVDRGDDSRQAQSMAKLYGGVHCNEIVDRMLQVHGGMGYTRELPLERWYRELRLLRIYEGTDEIQRRTIARNLLKGHASVRGHLGLDHRRRDRGGRAVGRRALVRRGRSPTRAARASEAAGVDV</sequence>
<dbReference type="GO" id="GO:0033539">
    <property type="term" value="P:fatty acid beta-oxidation using acyl-CoA dehydrogenase"/>
    <property type="evidence" value="ECO:0007669"/>
    <property type="project" value="TreeGrafter"/>
</dbReference>
<dbReference type="GO" id="GO:0003995">
    <property type="term" value="F:acyl-CoA dehydrogenase activity"/>
    <property type="evidence" value="ECO:0007669"/>
    <property type="project" value="InterPro"/>
</dbReference>
<evidence type="ECO:0000259" key="9">
    <source>
        <dbReference type="Pfam" id="PF00441"/>
    </source>
</evidence>
<dbReference type="InterPro" id="IPR037069">
    <property type="entry name" value="AcylCoA_DH/ox_N_sf"/>
</dbReference>
<evidence type="ECO:0000313" key="13">
    <source>
        <dbReference type="Proteomes" id="UP000677016"/>
    </source>
</evidence>
<protein>
    <recommendedName>
        <fullName evidence="3">Medium-chain specific acyl-CoA dehydrogenase, mitochondrial</fullName>
    </recommendedName>
</protein>
<evidence type="ECO:0000256" key="4">
    <source>
        <dbReference type="ARBA" id="ARBA00022630"/>
    </source>
</evidence>
<dbReference type="InterPro" id="IPR046373">
    <property type="entry name" value="Acyl-CoA_Oxase/DH_mid-dom_sf"/>
</dbReference>
<dbReference type="Gene3D" id="1.20.140.10">
    <property type="entry name" value="Butyryl-CoA Dehydrogenase, subunit A, domain 3"/>
    <property type="match status" value="1"/>
</dbReference>
<organism evidence="12 13">
    <name type="scientific">Phycicoccus avicenniae</name>
    <dbReference type="NCBI Taxonomy" id="2828860"/>
    <lineage>
        <taxon>Bacteria</taxon>
        <taxon>Bacillati</taxon>
        <taxon>Actinomycetota</taxon>
        <taxon>Actinomycetes</taxon>
        <taxon>Micrococcales</taxon>
        <taxon>Intrasporangiaceae</taxon>
        <taxon>Phycicoccus</taxon>
    </lineage>
</organism>
<dbReference type="InterPro" id="IPR009100">
    <property type="entry name" value="AcylCoA_DH/oxidase_NM_dom_sf"/>
</dbReference>
<dbReference type="InterPro" id="IPR006089">
    <property type="entry name" value="Acyl-CoA_DH_CS"/>
</dbReference>
<evidence type="ECO:0000256" key="3">
    <source>
        <dbReference type="ARBA" id="ARBA00019125"/>
    </source>
</evidence>
<gene>
    <name evidence="12" type="ORF">KC207_04145</name>
</gene>
<feature type="domain" description="Acyl-CoA oxidase/dehydrogenase middle" evidence="10">
    <location>
        <begin position="125"/>
        <end position="210"/>
    </location>
</feature>
<keyword evidence="5 7" id="KW-0274">FAD</keyword>
<dbReference type="Pfam" id="PF00441">
    <property type="entry name" value="Acyl-CoA_dh_1"/>
    <property type="match status" value="1"/>
</dbReference>
<dbReference type="SUPFAM" id="SSF47203">
    <property type="entry name" value="Acyl-CoA dehydrogenase C-terminal domain-like"/>
    <property type="match status" value="1"/>
</dbReference>
<comment type="caution">
    <text evidence="12">The sequence shown here is derived from an EMBL/GenBank/DDBJ whole genome shotgun (WGS) entry which is preliminary data.</text>
</comment>
<name>A0A941HY23_9MICO</name>
<dbReference type="PANTHER" id="PTHR48083:SF2">
    <property type="entry name" value="MEDIUM-CHAIN SPECIFIC ACYL-COA DEHYDROGENASE, MITOCHONDRIAL"/>
    <property type="match status" value="1"/>
</dbReference>
<keyword evidence="4 7" id="KW-0285">Flavoprotein</keyword>
<dbReference type="EMBL" id="JAGSNF010000004">
    <property type="protein sequence ID" value="MBR7742478.1"/>
    <property type="molecule type" value="Genomic_DNA"/>
</dbReference>
<dbReference type="Pfam" id="PF02770">
    <property type="entry name" value="Acyl-CoA_dh_M"/>
    <property type="match status" value="1"/>
</dbReference>
<comment type="similarity">
    <text evidence="2 7">Belongs to the acyl-CoA dehydrogenase family.</text>
</comment>
<dbReference type="Proteomes" id="UP000677016">
    <property type="component" value="Unassembled WGS sequence"/>
</dbReference>
<keyword evidence="6 7" id="KW-0560">Oxidoreductase</keyword>
<evidence type="ECO:0000259" key="11">
    <source>
        <dbReference type="Pfam" id="PF02771"/>
    </source>
</evidence>
<proteinExistence type="inferred from homology"/>
<evidence type="ECO:0000256" key="2">
    <source>
        <dbReference type="ARBA" id="ARBA00009347"/>
    </source>
</evidence>
<evidence type="ECO:0000256" key="5">
    <source>
        <dbReference type="ARBA" id="ARBA00022827"/>
    </source>
</evidence>
<dbReference type="Gene3D" id="2.40.110.10">
    <property type="entry name" value="Butyryl-CoA Dehydrogenase, subunit A, domain 2"/>
    <property type="match status" value="1"/>
</dbReference>
<dbReference type="GO" id="GO:0005737">
    <property type="term" value="C:cytoplasm"/>
    <property type="evidence" value="ECO:0007669"/>
    <property type="project" value="TreeGrafter"/>
</dbReference>
<feature type="domain" description="Acyl-CoA dehydrogenase/oxidase C-terminal" evidence="9">
    <location>
        <begin position="233"/>
        <end position="382"/>
    </location>
</feature>
<evidence type="ECO:0000256" key="6">
    <source>
        <dbReference type="ARBA" id="ARBA00023002"/>
    </source>
</evidence>
<dbReference type="InterPro" id="IPR006091">
    <property type="entry name" value="Acyl-CoA_Oxase/DH_mid-dom"/>
</dbReference>
<dbReference type="PROSITE" id="PS00073">
    <property type="entry name" value="ACYL_COA_DH_2"/>
    <property type="match status" value="1"/>
</dbReference>
<dbReference type="AlphaFoldDB" id="A0A941HY23"/>
<dbReference type="PROSITE" id="PS00072">
    <property type="entry name" value="ACYL_COA_DH_1"/>
    <property type="match status" value="1"/>
</dbReference>
<dbReference type="FunFam" id="1.20.140.10:FF:000001">
    <property type="entry name" value="Acyl-CoA dehydrogenase"/>
    <property type="match status" value="1"/>
</dbReference>
<dbReference type="GO" id="GO:0050660">
    <property type="term" value="F:flavin adenine dinucleotide binding"/>
    <property type="evidence" value="ECO:0007669"/>
    <property type="project" value="InterPro"/>
</dbReference>
<reference evidence="12" key="1">
    <citation type="submission" date="2021-04" db="EMBL/GenBank/DDBJ databases">
        <title>Phycicoccus avicenniae sp. nov., a novel endophytic actinomycetes isolated from branch of Avicennia mariana.</title>
        <authorList>
            <person name="Tuo L."/>
        </authorList>
    </citation>
    <scope>NUCLEOTIDE SEQUENCE</scope>
    <source>
        <strain evidence="12">BSK3Z-2</strain>
    </source>
</reference>
<evidence type="ECO:0000256" key="1">
    <source>
        <dbReference type="ARBA" id="ARBA00001974"/>
    </source>
</evidence>
<dbReference type="InterPro" id="IPR013786">
    <property type="entry name" value="AcylCoA_DH/ox_N"/>
</dbReference>
<dbReference type="Pfam" id="PF02771">
    <property type="entry name" value="Acyl-CoA_dh_N"/>
    <property type="match status" value="1"/>
</dbReference>
<accession>A0A941HY23</accession>